<evidence type="ECO:0000313" key="3">
    <source>
        <dbReference type="Proteomes" id="UP000245872"/>
    </source>
</evidence>
<feature type="transmembrane region" description="Helical" evidence="1">
    <location>
        <begin position="6"/>
        <end position="26"/>
    </location>
</feature>
<accession>A0A2Z3LGR6</accession>
<keyword evidence="3" id="KW-1185">Reference proteome</keyword>
<proteinExistence type="predicted"/>
<organism evidence="2 3">
    <name type="scientific">Candidatus Cardinium hertigii</name>
    <dbReference type="NCBI Taxonomy" id="247481"/>
    <lineage>
        <taxon>Bacteria</taxon>
        <taxon>Pseudomonadati</taxon>
        <taxon>Bacteroidota</taxon>
        <taxon>Cytophagia</taxon>
        <taxon>Cytophagales</taxon>
        <taxon>Amoebophilaceae</taxon>
        <taxon>Candidatus Cardinium</taxon>
    </lineage>
</organism>
<dbReference type="EMBL" id="CP029619">
    <property type="protein sequence ID" value="AWN81695.1"/>
    <property type="molecule type" value="Genomic_DNA"/>
</dbReference>
<reference evidence="2 3" key="1">
    <citation type="submission" date="2018-05" db="EMBL/GenBank/DDBJ databases">
        <title>Candidatus Cardinium hertigii Genome Assembly.</title>
        <authorList>
            <person name="Showmaker K.C."/>
            <person name="Walden K.O."/>
            <person name="Fields C.J."/>
            <person name="Lambert K.N."/>
            <person name="Hudson M.E."/>
        </authorList>
    </citation>
    <scope>NUCLEOTIDE SEQUENCE [LARGE SCALE GENOMIC DNA]</scope>
    <source>
        <strain evidence="3">cHgTN10</strain>
    </source>
</reference>
<name>A0A2Z3LGR6_9BACT</name>
<keyword evidence="1" id="KW-0812">Transmembrane</keyword>
<keyword evidence="1" id="KW-1133">Transmembrane helix</keyword>
<dbReference type="KEGG" id="cher:DK880_00367"/>
<dbReference type="Proteomes" id="UP000245872">
    <property type="component" value="Chromosome"/>
</dbReference>
<evidence type="ECO:0000313" key="2">
    <source>
        <dbReference type="EMBL" id="AWN81695.1"/>
    </source>
</evidence>
<gene>
    <name evidence="2" type="ORF">DK880_00367</name>
</gene>
<dbReference type="AlphaFoldDB" id="A0A2Z3LGR6"/>
<protein>
    <submittedName>
        <fullName evidence="2">Uncharacterized protein</fullName>
    </submittedName>
</protein>
<sequence>MFGIYTSYRFVIIFLYGMVGCMFSSCNQLHSNMYRSQSTNMPIGPNTQLGKFMNPGAKEIPCLTILFFT</sequence>
<evidence type="ECO:0000256" key="1">
    <source>
        <dbReference type="SAM" id="Phobius"/>
    </source>
</evidence>
<keyword evidence="1" id="KW-0472">Membrane</keyword>